<keyword evidence="1" id="KW-0472">Membrane</keyword>
<evidence type="ECO:0000256" key="1">
    <source>
        <dbReference type="SAM" id="Phobius"/>
    </source>
</evidence>
<gene>
    <name evidence="2" type="ORF">GGP71_000391</name>
</gene>
<keyword evidence="1" id="KW-1133">Transmembrane helix</keyword>
<dbReference type="Proteomes" id="UP001155027">
    <property type="component" value="Unassembled WGS sequence"/>
</dbReference>
<sequence>MSDSSKEFFTTLGGICFIHFVIEFPYSLFQGNEFNLSASRFGLYLIVSFGYAVYKYYYSNNDDIVEGNT</sequence>
<keyword evidence="1" id="KW-0812">Transmembrane</keyword>
<protein>
    <submittedName>
        <fullName evidence="2">Uncharacterized protein</fullName>
    </submittedName>
</protein>
<accession>A0A9X2Q145</accession>
<reference evidence="2" key="1">
    <citation type="submission" date="2022-08" db="EMBL/GenBank/DDBJ databases">
        <title>Genomic Encyclopedia of Type Strains, Phase V (KMG-V): Genome sequencing to study the core and pangenomes of soil and plant-associated prokaryotes.</title>
        <authorList>
            <person name="Whitman W."/>
        </authorList>
    </citation>
    <scope>NUCLEOTIDE SEQUENCE</scope>
    <source>
        <strain evidence="2">0</strain>
    </source>
</reference>
<evidence type="ECO:0000313" key="2">
    <source>
        <dbReference type="EMBL" id="MCS3676495.1"/>
    </source>
</evidence>
<dbReference type="AlphaFoldDB" id="A0A9X2Q145"/>
<feature type="transmembrane region" description="Helical" evidence="1">
    <location>
        <begin position="12"/>
        <end position="29"/>
    </location>
</feature>
<evidence type="ECO:0000313" key="3">
    <source>
        <dbReference type="Proteomes" id="UP001155027"/>
    </source>
</evidence>
<proteinExistence type="predicted"/>
<dbReference type="EMBL" id="JANUAU010000001">
    <property type="protein sequence ID" value="MCS3676495.1"/>
    <property type="molecule type" value="Genomic_DNA"/>
</dbReference>
<comment type="caution">
    <text evidence="2">The sequence shown here is derived from an EMBL/GenBank/DDBJ whole genome shotgun (WGS) entry which is preliminary data.</text>
</comment>
<organism evidence="2 3">
    <name type="scientific">Salinibacter ruber</name>
    <dbReference type="NCBI Taxonomy" id="146919"/>
    <lineage>
        <taxon>Bacteria</taxon>
        <taxon>Pseudomonadati</taxon>
        <taxon>Rhodothermota</taxon>
        <taxon>Rhodothermia</taxon>
        <taxon>Rhodothermales</taxon>
        <taxon>Salinibacteraceae</taxon>
        <taxon>Salinibacter</taxon>
    </lineage>
</organism>
<name>A0A9X2Q145_9BACT</name>
<feature type="transmembrane region" description="Helical" evidence="1">
    <location>
        <begin position="41"/>
        <end position="58"/>
    </location>
</feature>